<dbReference type="EMBL" id="MPUH01000495">
    <property type="protein sequence ID" value="OMJ78963.1"/>
    <property type="molecule type" value="Genomic_DNA"/>
</dbReference>
<comment type="caution">
    <text evidence="1">The sequence shown here is derived from an EMBL/GenBank/DDBJ whole genome shotgun (WGS) entry which is preliminary data.</text>
</comment>
<reference evidence="1 2" key="1">
    <citation type="submission" date="2016-11" db="EMBL/GenBank/DDBJ databases">
        <title>The macronuclear genome of Stentor coeruleus: a giant cell with tiny introns.</title>
        <authorList>
            <person name="Slabodnick M."/>
            <person name="Ruby J.G."/>
            <person name="Reiff S.B."/>
            <person name="Swart E.C."/>
            <person name="Gosai S."/>
            <person name="Prabakaran S."/>
            <person name="Witkowska E."/>
            <person name="Larue G.E."/>
            <person name="Fisher S."/>
            <person name="Freeman R.M."/>
            <person name="Gunawardena J."/>
            <person name="Chu W."/>
            <person name="Stover N.A."/>
            <person name="Gregory B.D."/>
            <person name="Nowacki M."/>
            <person name="Derisi J."/>
            <person name="Roy S.W."/>
            <person name="Marshall W.F."/>
            <person name="Sood P."/>
        </authorList>
    </citation>
    <scope>NUCLEOTIDE SEQUENCE [LARGE SCALE GENOMIC DNA]</scope>
    <source>
        <strain evidence="1">WM001</strain>
    </source>
</reference>
<dbReference type="AlphaFoldDB" id="A0A1R2BQ77"/>
<name>A0A1R2BQ77_9CILI</name>
<dbReference type="Proteomes" id="UP000187209">
    <property type="component" value="Unassembled WGS sequence"/>
</dbReference>
<accession>A0A1R2BQ77</accession>
<evidence type="ECO:0000313" key="1">
    <source>
        <dbReference type="EMBL" id="OMJ78963.1"/>
    </source>
</evidence>
<proteinExistence type="predicted"/>
<gene>
    <name evidence="1" type="ORF">SteCoe_21138</name>
</gene>
<keyword evidence="2" id="KW-1185">Reference proteome</keyword>
<protein>
    <submittedName>
        <fullName evidence="1">Uncharacterized protein</fullName>
    </submittedName>
</protein>
<sequence>MSNRRSESESVLYKPRFGFFSYIPGVNRIATPKKYKQKLQGPHILNVSINKTLLNSSMSYISIGDEYHEAKFELQPEKYKSKGIFQVHNKIFRPPGPFTEPYLPYPFVPTKQYKRRPILSEPYLPYPFVPTKQYKRRPILSDDHKKNIKVPKTKKFFSIFPYINPDTISQPKPKVNFLQKKKFISVIKPGDLFNSSASVYGPSSNLLESCEENSCSDEEIDKCKEILKVKEKCFKPVGRSTSEIFGRYEYKSEIDFPAKRRQPALPKLHKRNFKTSTLEFTKSTPSIDKISMNLFRDYKLLEIV</sequence>
<organism evidence="1 2">
    <name type="scientific">Stentor coeruleus</name>
    <dbReference type="NCBI Taxonomy" id="5963"/>
    <lineage>
        <taxon>Eukaryota</taxon>
        <taxon>Sar</taxon>
        <taxon>Alveolata</taxon>
        <taxon>Ciliophora</taxon>
        <taxon>Postciliodesmatophora</taxon>
        <taxon>Heterotrichea</taxon>
        <taxon>Heterotrichida</taxon>
        <taxon>Stentoridae</taxon>
        <taxon>Stentor</taxon>
    </lineage>
</organism>
<evidence type="ECO:0000313" key="2">
    <source>
        <dbReference type="Proteomes" id="UP000187209"/>
    </source>
</evidence>